<dbReference type="SUPFAM" id="SSF53756">
    <property type="entry name" value="UDP-Glycosyltransferase/glycogen phosphorylase"/>
    <property type="match status" value="1"/>
</dbReference>
<evidence type="ECO:0000313" key="28">
    <source>
        <dbReference type="EMBL" id="KAK1791015.1"/>
    </source>
</evidence>
<dbReference type="Pfam" id="PF00852">
    <property type="entry name" value="Glyco_transf_10"/>
    <property type="match status" value="1"/>
</dbReference>
<comment type="catalytic activity">
    <reaction evidence="19">
        <text>an N-acetyl-alpha-neuraminyl-(2-&gt;3)-beta-D-galactosyl-(1-&gt;4)-N-acetyl-beta-D-glucosaminyl derivative + GDP-beta-L-fucose = an alpha-Neu5Ac-(2-&gt;3)-beta-D-Gal-(1-&gt;4)-[alpha-L-Fuc-(1-&gt;3)]-beta-D-GlcNAc derivative + GDP + H(+)</text>
        <dbReference type="Rhea" id="RHEA:56076"/>
        <dbReference type="ChEBI" id="CHEBI:15378"/>
        <dbReference type="ChEBI" id="CHEBI:57273"/>
        <dbReference type="ChEBI" id="CHEBI:58189"/>
        <dbReference type="ChEBI" id="CHEBI:136545"/>
        <dbReference type="ChEBI" id="CHEBI:139509"/>
    </reaction>
    <physiologicalReaction direction="left-to-right" evidence="19">
        <dbReference type="Rhea" id="RHEA:56077"/>
    </physiologicalReaction>
</comment>
<dbReference type="PANTHER" id="PTHR11929:SF10">
    <property type="entry name" value="4-GALACTOSYL-N-ACETYLGLUCOSAMINIDE 3-ALPHA-L-FUCOSYLTRANSFERASE 9"/>
    <property type="match status" value="1"/>
</dbReference>
<evidence type="ECO:0000256" key="10">
    <source>
        <dbReference type="ARBA" id="ARBA00023034"/>
    </source>
</evidence>
<keyword evidence="7 24" id="KW-0812">Transmembrane</keyword>
<evidence type="ECO:0000256" key="4">
    <source>
        <dbReference type="ARBA" id="ARBA00011738"/>
    </source>
</evidence>
<dbReference type="Proteomes" id="UP001239994">
    <property type="component" value="Unassembled WGS sequence"/>
</dbReference>
<comment type="caution">
    <text evidence="24">Lacks conserved residue(s) required for the propagation of feature annotation.</text>
</comment>
<evidence type="ECO:0000256" key="16">
    <source>
        <dbReference type="ARBA" id="ARBA00036053"/>
    </source>
</evidence>
<comment type="catalytic activity">
    <reaction evidence="20">
        <text>a neolactoside nLc4Cer + GDP-beta-L-fucose = a neolactoside III(3)-alpha-Fuc-nLc4Cer + GDP + H(+)</text>
        <dbReference type="Rhea" id="RHEA:48376"/>
        <dbReference type="ChEBI" id="CHEBI:15378"/>
        <dbReference type="ChEBI" id="CHEBI:57273"/>
        <dbReference type="ChEBI" id="CHEBI:58189"/>
        <dbReference type="ChEBI" id="CHEBI:90376"/>
        <dbReference type="ChEBI" id="CHEBI:90379"/>
    </reaction>
    <physiologicalReaction direction="left-to-right" evidence="20">
        <dbReference type="Rhea" id="RHEA:48377"/>
    </physiologicalReaction>
</comment>
<dbReference type="PANTHER" id="PTHR11929">
    <property type="entry name" value="ALPHA- 1,3 -FUCOSYLTRANSFERASE"/>
    <property type="match status" value="1"/>
</dbReference>
<evidence type="ECO:0000259" key="27">
    <source>
        <dbReference type="Pfam" id="PF17039"/>
    </source>
</evidence>
<evidence type="ECO:0000256" key="8">
    <source>
        <dbReference type="ARBA" id="ARBA00022968"/>
    </source>
</evidence>
<comment type="catalytic activity">
    <reaction evidence="18">
        <text>alpha-N-glycoloylneuraminosyl-(2-&gt;3)-beta-D-galactosyl-(1-&gt;4)-N-acetyl-beta-D-glucosaminyl-(1-&gt;3)-beta-D-galactosyl-(1-&gt;4)-N-acetyl-beta-D-glucosaminyl-(1-&gt;3)-beta-D-galactosyl-(1-&gt;4)-beta-D-glucosyl-(1&lt;-&gt;1')-ceramide + GDP-beta-L-fucose = alpha-N-glycoloylneuraminosyl-(2-&gt;3)-beta-D-galactosyl-(1-&gt;4)-N-acetyl-beta-D-glucosaminyl-(1-&gt;3)-beta-D-galactosyl-(1-&gt;4)-[alpha-L-fucosyl-(1-&gt;3)]-N-acetyl-beta-D-glucosaminyl-(1-&gt;3)-beta-D-galactosyl-(1-&gt;4)-beta-D-glucosyl-(1&lt;-&gt;1')-ceramide + GDP + H(+)</text>
        <dbReference type="Rhea" id="RHEA:48388"/>
        <dbReference type="ChEBI" id="CHEBI:15378"/>
        <dbReference type="ChEBI" id="CHEBI:57273"/>
        <dbReference type="ChEBI" id="CHEBI:58189"/>
        <dbReference type="ChEBI" id="CHEBI:90383"/>
        <dbReference type="ChEBI" id="CHEBI:90384"/>
    </reaction>
    <physiologicalReaction direction="left-to-right" evidence="18">
        <dbReference type="Rhea" id="RHEA:48389"/>
    </physiologicalReaction>
</comment>
<keyword evidence="29" id="KW-1185">Reference proteome</keyword>
<dbReference type="EC" id="2.4.1.-" evidence="24"/>
<dbReference type="Gene3D" id="3.40.50.11660">
    <property type="entry name" value="Glycosyl transferase family 10, C-terminal domain"/>
    <property type="match status" value="1"/>
</dbReference>
<organism evidence="28 29">
    <name type="scientific">Electrophorus voltai</name>
    <dbReference type="NCBI Taxonomy" id="2609070"/>
    <lineage>
        <taxon>Eukaryota</taxon>
        <taxon>Metazoa</taxon>
        <taxon>Chordata</taxon>
        <taxon>Craniata</taxon>
        <taxon>Vertebrata</taxon>
        <taxon>Euteleostomi</taxon>
        <taxon>Actinopterygii</taxon>
        <taxon>Neopterygii</taxon>
        <taxon>Teleostei</taxon>
        <taxon>Ostariophysi</taxon>
        <taxon>Gymnotiformes</taxon>
        <taxon>Gymnotoidei</taxon>
        <taxon>Gymnotidae</taxon>
        <taxon>Electrophorus</taxon>
    </lineage>
</organism>
<evidence type="ECO:0000256" key="13">
    <source>
        <dbReference type="ARBA" id="ARBA00023157"/>
    </source>
</evidence>
<comment type="catalytic activity">
    <reaction evidence="15">
        <text>a beta-D-galactosyl-(1-&gt;4)-N-acetyl-beta-D-glucosaminyl derivative + GDP-beta-L-fucose = a beta-D-galactosyl-(1-&gt;4)-[alpha-L-fucosyl-(1-&gt;3)]-N-acetyl-beta-D-glucosaminyl derivative + GDP + H(+)</text>
        <dbReference type="Rhea" id="RHEA:14257"/>
        <dbReference type="ChEBI" id="CHEBI:15378"/>
        <dbReference type="ChEBI" id="CHEBI:57273"/>
        <dbReference type="ChEBI" id="CHEBI:58189"/>
        <dbReference type="ChEBI" id="CHEBI:133507"/>
        <dbReference type="ChEBI" id="CHEBI:137941"/>
        <dbReference type="EC" id="2.4.1.152"/>
    </reaction>
    <physiologicalReaction direction="left-to-right" evidence="15">
        <dbReference type="Rhea" id="RHEA:14258"/>
    </physiologicalReaction>
</comment>
<dbReference type="FunFam" id="3.40.50.11660:FF:000001">
    <property type="entry name" value="alpha-(1,3)-fucosyltransferase 9"/>
    <property type="match status" value="1"/>
</dbReference>
<evidence type="ECO:0000256" key="11">
    <source>
        <dbReference type="ARBA" id="ARBA00023098"/>
    </source>
</evidence>
<accession>A0AAD8Z483</accession>
<dbReference type="GO" id="GO:0006629">
    <property type="term" value="P:lipid metabolic process"/>
    <property type="evidence" value="ECO:0007669"/>
    <property type="project" value="UniProtKB-KW"/>
</dbReference>
<keyword evidence="8" id="KW-0735">Signal-anchor</keyword>
<keyword evidence="9 24" id="KW-1133">Transmembrane helix</keyword>
<comment type="catalytic activity">
    <reaction evidence="17">
        <text>an alpha-Neu5Ac-(2-&gt;3)-beta-D-Gal-(1-&gt;4)-beta-D-GlcNAc-(1-&gt;3)-beta-D-Gal-(1-&gt;4)-beta-D-GlcNAc derivative + GDP-beta-L-fucose = an alpha-Neu5Ac-(2-&gt;3)-beta-D-Gal-(1-&gt;4)-beta-D-GlcNAc-(1-&gt;3)-beta-D-Gal-(1-&gt;4)-[alpha-L-Fuc-(1-&gt;3)]-beta-D-GlcNAc derivative + GDP + H(+)</text>
        <dbReference type="Rhea" id="RHEA:68044"/>
        <dbReference type="ChEBI" id="CHEBI:15378"/>
        <dbReference type="ChEBI" id="CHEBI:57273"/>
        <dbReference type="ChEBI" id="CHEBI:58189"/>
        <dbReference type="ChEBI" id="CHEBI:145343"/>
        <dbReference type="ChEBI" id="CHEBI:176900"/>
    </reaction>
    <physiologicalReaction direction="left-to-right" evidence="17">
        <dbReference type="Rhea" id="RHEA:68045"/>
    </physiologicalReaction>
</comment>
<keyword evidence="5 24" id="KW-0328">Glycosyltransferase</keyword>
<evidence type="ECO:0000256" key="23">
    <source>
        <dbReference type="ARBA" id="ARBA00043838"/>
    </source>
</evidence>
<feature type="compositionally biased region" description="Basic and acidic residues" evidence="25">
    <location>
        <begin position="136"/>
        <end position="147"/>
    </location>
</feature>
<evidence type="ECO:0000256" key="9">
    <source>
        <dbReference type="ARBA" id="ARBA00022989"/>
    </source>
</evidence>
<evidence type="ECO:0000256" key="12">
    <source>
        <dbReference type="ARBA" id="ARBA00023136"/>
    </source>
</evidence>
<evidence type="ECO:0000256" key="18">
    <source>
        <dbReference type="ARBA" id="ARBA00036295"/>
    </source>
</evidence>
<evidence type="ECO:0000256" key="2">
    <source>
        <dbReference type="ARBA" id="ARBA00004934"/>
    </source>
</evidence>
<evidence type="ECO:0000256" key="22">
    <source>
        <dbReference type="ARBA" id="ARBA00043828"/>
    </source>
</evidence>
<keyword evidence="13" id="KW-1015">Disulfide bond</keyword>
<keyword evidence="10 24" id="KW-0333">Golgi apparatus</keyword>
<comment type="catalytic activity">
    <reaction evidence="22">
        <text>beta-D-Gal-(1-&gt;4)-beta-D-GlcNAc-(1-&gt;3)-beta-D-Gal-(1-&gt;4)-D-Glc + GDP-beta-L-fucose = beta-D-Gal-(1-&gt;4)-[alpha-L-Fuc-(1-&gt;3)]-beta-D-GlcNAc-(1-&gt;3)-beta-D-Gal-(1-&gt;4)-D-Glc + GDP + H(+)</text>
        <dbReference type="Rhea" id="RHEA:77187"/>
        <dbReference type="ChEBI" id="CHEBI:15378"/>
        <dbReference type="ChEBI" id="CHEBI:57273"/>
        <dbReference type="ChEBI" id="CHEBI:58189"/>
        <dbReference type="ChEBI" id="CHEBI:60239"/>
        <dbReference type="ChEBI" id="CHEBI:61352"/>
    </reaction>
    <physiologicalReaction direction="left-to-right" evidence="22">
        <dbReference type="Rhea" id="RHEA:77188"/>
    </physiologicalReaction>
</comment>
<evidence type="ECO:0000256" key="17">
    <source>
        <dbReference type="ARBA" id="ARBA00036234"/>
    </source>
</evidence>
<comment type="subcellular location">
    <subcellularLocation>
        <location evidence="24">Golgi apparatus</location>
        <location evidence="24">Golgi stack membrane</location>
        <topology evidence="24">Single-pass type II membrane protein</topology>
    </subcellularLocation>
    <subcellularLocation>
        <location evidence="21">Golgi apparatus</location>
        <location evidence="21">trans-Golgi network membrane</location>
        <topology evidence="21">Single-pass type II membrane protein</topology>
    </subcellularLocation>
</comment>
<feature type="transmembrane region" description="Helical" evidence="24">
    <location>
        <begin position="202"/>
        <end position="227"/>
    </location>
</feature>
<comment type="catalytic activity">
    <reaction evidence="23">
        <text>an alpha-L-Fuc-(1-&gt;2)-beta-D-Gal-(1-&gt;4)-beta-D-GlcNAc derivative + GDP-beta-L-fucose = an alpha-L-Fuc-(1-&gt;2)-beta-D-Gal-(1-&gt;4)-[alpha-L-Fuc-(1-&gt;3)]-beta-D-GlcNAc derivative + GDP + H(+)</text>
        <dbReference type="Rhea" id="RHEA:77191"/>
        <dbReference type="ChEBI" id="CHEBI:15378"/>
        <dbReference type="ChEBI" id="CHEBI:57273"/>
        <dbReference type="ChEBI" id="CHEBI:58189"/>
        <dbReference type="ChEBI" id="CHEBI:133510"/>
        <dbReference type="ChEBI" id="CHEBI:195560"/>
    </reaction>
    <physiologicalReaction direction="left-to-right" evidence="23">
        <dbReference type="Rhea" id="RHEA:77192"/>
    </physiologicalReaction>
</comment>
<dbReference type="InterPro" id="IPR055270">
    <property type="entry name" value="Glyco_tran_10_C"/>
</dbReference>
<keyword evidence="6 24" id="KW-0808">Transferase</keyword>
<feature type="compositionally biased region" description="Gly residues" evidence="25">
    <location>
        <begin position="149"/>
        <end position="161"/>
    </location>
</feature>
<evidence type="ECO:0000256" key="19">
    <source>
        <dbReference type="ARBA" id="ARBA00036481"/>
    </source>
</evidence>
<evidence type="ECO:0000256" key="1">
    <source>
        <dbReference type="ARBA" id="ARBA00004922"/>
    </source>
</evidence>
<dbReference type="GO" id="GO:0032580">
    <property type="term" value="C:Golgi cisterna membrane"/>
    <property type="evidence" value="ECO:0007669"/>
    <property type="project" value="UniProtKB-SubCell"/>
</dbReference>
<comment type="catalytic activity">
    <reaction evidence="16">
        <text>alpha-D-galactosyl-(1-&gt;3)-beta-D-galactosyl-(1-&gt;4)-N-acetyl-beta-D-glucosaminyl-(1-&gt;3)-beta-D-galactosyl-(1-&gt;4)-beta-D-glucosyl-(1&lt;-&gt;1')-ceramide + GDP-beta-L-fucose = a neolactoside IV(3)-alpha-Gal,III(3)-alpha-Fuc-nLc4Cer + GDP + H(+)</text>
        <dbReference type="Rhea" id="RHEA:48380"/>
        <dbReference type="ChEBI" id="CHEBI:15378"/>
        <dbReference type="ChEBI" id="CHEBI:57273"/>
        <dbReference type="ChEBI" id="CHEBI:58189"/>
        <dbReference type="ChEBI" id="CHEBI:90380"/>
        <dbReference type="ChEBI" id="CHEBI:90381"/>
    </reaction>
    <physiologicalReaction direction="left-to-right" evidence="16">
        <dbReference type="Rhea" id="RHEA:48381"/>
    </physiologicalReaction>
</comment>
<evidence type="ECO:0000256" key="7">
    <source>
        <dbReference type="ARBA" id="ARBA00022692"/>
    </source>
</evidence>
<dbReference type="InterPro" id="IPR031481">
    <property type="entry name" value="Glyco_tran_10_N"/>
</dbReference>
<comment type="similarity">
    <text evidence="3 24">Belongs to the glycosyltransferase 10 family.</text>
</comment>
<evidence type="ECO:0000256" key="3">
    <source>
        <dbReference type="ARBA" id="ARBA00008919"/>
    </source>
</evidence>
<keyword evidence="11" id="KW-0443">Lipid metabolism</keyword>
<evidence type="ECO:0000256" key="20">
    <source>
        <dbReference type="ARBA" id="ARBA00036757"/>
    </source>
</evidence>
<keyword evidence="14" id="KW-0325">Glycoprotein</keyword>
<protein>
    <recommendedName>
        <fullName evidence="24">Fucosyltransferase</fullName>
        <ecNumber evidence="24">2.4.1.-</ecNumber>
    </recommendedName>
</protein>
<gene>
    <name evidence="28" type="ORF">P4O66_002067</name>
</gene>
<dbReference type="InterPro" id="IPR038577">
    <property type="entry name" value="GT10-like_C_sf"/>
</dbReference>
<reference evidence="28" key="1">
    <citation type="submission" date="2023-03" db="EMBL/GenBank/DDBJ databases">
        <title>Electrophorus voltai genome.</title>
        <authorList>
            <person name="Bian C."/>
        </authorList>
    </citation>
    <scope>NUCLEOTIDE SEQUENCE</scope>
    <source>
        <strain evidence="28">CB-2022</strain>
        <tissue evidence="28">Muscle</tissue>
    </source>
</reference>
<keyword evidence="12 24" id="KW-0472">Membrane</keyword>
<comment type="subunit">
    <text evidence="4">Homodimer.</text>
</comment>
<feature type="compositionally biased region" description="Polar residues" evidence="25">
    <location>
        <begin position="302"/>
        <end position="323"/>
    </location>
</feature>
<evidence type="ECO:0000256" key="21">
    <source>
        <dbReference type="ARBA" id="ARBA00037848"/>
    </source>
</evidence>
<feature type="transmembrane region" description="Helical" evidence="24">
    <location>
        <begin position="260"/>
        <end position="280"/>
    </location>
</feature>
<feature type="region of interest" description="Disordered" evidence="25">
    <location>
        <begin position="126"/>
        <end position="169"/>
    </location>
</feature>
<comment type="pathway">
    <text evidence="1">Protein modification; protein glycosylation.</text>
</comment>
<feature type="region of interest" description="Disordered" evidence="25">
    <location>
        <begin position="302"/>
        <end position="324"/>
    </location>
</feature>
<feature type="domain" description="Fucosyltransferase C-terminal" evidence="26">
    <location>
        <begin position="448"/>
        <end position="582"/>
    </location>
</feature>
<feature type="domain" description="Fucosyltransferase N-terminal" evidence="27">
    <location>
        <begin position="327"/>
        <end position="433"/>
    </location>
</feature>
<dbReference type="EMBL" id="JAROKS010000020">
    <property type="protein sequence ID" value="KAK1791015.1"/>
    <property type="molecule type" value="Genomic_DNA"/>
</dbReference>
<sequence>MSPAVSWTSRALDHSSHDECSYHDEILQLLTSSNPTTCPLDPIPSALFKTIARDLLPFISVIINNSLSSGYVPTAFKTARVVPILKKVTLDSSSVTNYKLAWCDWLCLEMVSGKLPMFWGTLLTPTIRESGPGERGPGERGPGERGPGKHGPGESGPGERGPGAEAGKSCGTTSGYWDWYNDFQSSGSDSADSSCPVERPSLILASLHQIVLPVLPALQVFIVLCVVTSPVPKRCYRYVGTLPYSFLEPTMFTSAKIQKFFMIVTCWLGGVVTCLVFFQYTSRSCSFDSIHPYPQQSYKSQINSSATPQQTSPWPEKPTTTAAPQPEKPILLLWIWPENYRFDFGDCKRFYNIDGCQLTDDRNLYDQADAVLIFHKAISWDMSNLPPSPRPPFQKWIWFHVESPTNTPRVAGIENLFNLTLSYRRDADISVRYPLTVSKAPNPEFVMPKKDKLVCWFVSNTAPHTGTGTRMKFYEEFKKYIKVDVFGMMAGNRLNEQDYYPTMASCKFYLSFENSIHRDYITEKLNGPLSVGTVPVVLGPPRQNYEEFAPGDSFIHVNDFPNASVLADYLIRLDKDEEAYRSAVILQELQSGPRAEHGDQVGLVSWEPYMVYSWAPSPLSHVSSTCCGQHR</sequence>
<dbReference type="AlphaFoldDB" id="A0AAD8Z483"/>
<name>A0AAD8Z483_9TELE</name>
<evidence type="ECO:0000259" key="26">
    <source>
        <dbReference type="Pfam" id="PF00852"/>
    </source>
</evidence>
<evidence type="ECO:0000256" key="5">
    <source>
        <dbReference type="ARBA" id="ARBA00022676"/>
    </source>
</evidence>
<comment type="pathway">
    <text evidence="2">Glycolipid biosynthesis.</text>
</comment>
<comment type="caution">
    <text evidence="28">The sequence shown here is derived from an EMBL/GenBank/DDBJ whole genome shotgun (WGS) entry which is preliminary data.</text>
</comment>
<dbReference type="GO" id="GO:0017083">
    <property type="term" value="F:4-galactosyl-N-acetylglucosaminide 3-alpha-L-fucosyltransferase activity"/>
    <property type="evidence" value="ECO:0007669"/>
    <property type="project" value="UniProtKB-EC"/>
</dbReference>
<dbReference type="InterPro" id="IPR001503">
    <property type="entry name" value="Glyco_trans_10"/>
</dbReference>
<evidence type="ECO:0000256" key="24">
    <source>
        <dbReference type="RuleBase" id="RU003832"/>
    </source>
</evidence>
<proteinExistence type="inferred from homology"/>
<evidence type="ECO:0000256" key="15">
    <source>
        <dbReference type="ARBA" id="ARBA00029329"/>
    </source>
</evidence>
<evidence type="ECO:0000256" key="14">
    <source>
        <dbReference type="ARBA" id="ARBA00023180"/>
    </source>
</evidence>
<dbReference type="Pfam" id="PF17039">
    <property type="entry name" value="Glyco_tran_10_N"/>
    <property type="match status" value="1"/>
</dbReference>
<evidence type="ECO:0000256" key="25">
    <source>
        <dbReference type="SAM" id="MobiDB-lite"/>
    </source>
</evidence>
<evidence type="ECO:0000313" key="29">
    <source>
        <dbReference type="Proteomes" id="UP001239994"/>
    </source>
</evidence>
<evidence type="ECO:0000256" key="6">
    <source>
        <dbReference type="ARBA" id="ARBA00022679"/>
    </source>
</evidence>